<feature type="region of interest" description="Disordered" evidence="1">
    <location>
        <begin position="13"/>
        <end position="33"/>
    </location>
</feature>
<protein>
    <submittedName>
        <fullName evidence="2">Mutant cadherin</fullName>
    </submittedName>
</protein>
<comment type="caution">
    <text evidence="2">The sequence shown here is derived from an EMBL/GenBank/DDBJ whole genome shotgun (WGS) entry which is preliminary data.</text>
</comment>
<reference evidence="2 3" key="1">
    <citation type="journal article" date="2015" name="Genome Biol. Evol.">
        <title>The genome of winter moth (Operophtera brumata) provides a genomic perspective on sexual dimorphism and phenology.</title>
        <authorList>
            <person name="Derks M.F."/>
            <person name="Smit S."/>
            <person name="Salis L."/>
            <person name="Schijlen E."/>
            <person name="Bossers A."/>
            <person name="Mateman C."/>
            <person name="Pijl A.S."/>
            <person name="de Ridder D."/>
            <person name="Groenen M.A."/>
            <person name="Visser M.E."/>
            <person name="Megens H.J."/>
        </authorList>
    </citation>
    <scope>NUCLEOTIDE SEQUENCE [LARGE SCALE GENOMIC DNA]</scope>
    <source>
        <strain evidence="2">WM2013NL</strain>
        <tissue evidence="2">Head and thorax</tissue>
    </source>
</reference>
<keyword evidence="3" id="KW-1185">Reference proteome</keyword>
<dbReference type="AlphaFoldDB" id="A0A0L7L276"/>
<proteinExistence type="predicted"/>
<evidence type="ECO:0000313" key="2">
    <source>
        <dbReference type="EMBL" id="KOB69374.1"/>
    </source>
</evidence>
<dbReference type="Proteomes" id="UP000037510">
    <property type="component" value="Unassembled WGS sequence"/>
</dbReference>
<gene>
    <name evidence="2" type="ORF">OBRU01_16861</name>
</gene>
<sequence length="328" mass="37649">MTDKQSMSIIVYSNNGSTPLTDDSEESTHFEHFDNSKNKQSLLDVEITVKEELFDTQESTHFEHVHNSTNIGQSLLDEEITVKELINSEESTHFEHVDNSTNIEQSLIDVEITVKEELFDTQESAHFNHVHNSTNIGQSLLDEEITVKELINSEESTHFEHVHNSTNIGQSLLDEDITVKEELIDIINEVLAFITNKIDVMDEESLVRICLSAFKMEEVEKSKNLLFDSITTDIRKIMRKKKSERKTQRDLEDIITVLKSLDPESISIFVAKDLHRLPPVLFDHLDCSALLKDITLLKAQMESIKTRTSLLNSYIIWKLSCTLTDMTR</sequence>
<accession>A0A0L7L276</accession>
<dbReference type="EMBL" id="JTDY01003540">
    <property type="protein sequence ID" value="KOB69374.1"/>
    <property type="molecule type" value="Genomic_DNA"/>
</dbReference>
<evidence type="ECO:0000313" key="3">
    <source>
        <dbReference type="Proteomes" id="UP000037510"/>
    </source>
</evidence>
<organism evidence="2 3">
    <name type="scientific">Operophtera brumata</name>
    <name type="common">Winter moth</name>
    <name type="synonym">Phalaena brumata</name>
    <dbReference type="NCBI Taxonomy" id="104452"/>
    <lineage>
        <taxon>Eukaryota</taxon>
        <taxon>Metazoa</taxon>
        <taxon>Ecdysozoa</taxon>
        <taxon>Arthropoda</taxon>
        <taxon>Hexapoda</taxon>
        <taxon>Insecta</taxon>
        <taxon>Pterygota</taxon>
        <taxon>Neoptera</taxon>
        <taxon>Endopterygota</taxon>
        <taxon>Lepidoptera</taxon>
        <taxon>Glossata</taxon>
        <taxon>Ditrysia</taxon>
        <taxon>Geometroidea</taxon>
        <taxon>Geometridae</taxon>
        <taxon>Larentiinae</taxon>
        <taxon>Operophtera</taxon>
    </lineage>
</organism>
<evidence type="ECO:0000256" key="1">
    <source>
        <dbReference type="SAM" id="MobiDB-lite"/>
    </source>
</evidence>
<name>A0A0L7L276_OPEBR</name>